<keyword evidence="1" id="KW-0812">Transmembrane</keyword>
<organism evidence="2 3">
    <name type="scientific">Limosilactobacillus reuteri</name>
    <name type="common">Lactobacillus reuteri</name>
    <dbReference type="NCBI Taxonomy" id="1598"/>
    <lineage>
        <taxon>Bacteria</taxon>
        <taxon>Bacillati</taxon>
        <taxon>Bacillota</taxon>
        <taxon>Bacilli</taxon>
        <taxon>Lactobacillales</taxon>
        <taxon>Lactobacillaceae</taxon>
        <taxon>Limosilactobacillus</taxon>
    </lineage>
</organism>
<dbReference type="RefSeq" id="WP_144228021.1">
    <property type="nucleotide sequence ID" value="NZ_CP041677.1"/>
</dbReference>
<evidence type="ECO:0000313" key="3">
    <source>
        <dbReference type="Proteomes" id="UP000316394"/>
    </source>
</evidence>
<protein>
    <submittedName>
        <fullName evidence="2">Uncharacterized protein</fullName>
    </submittedName>
</protein>
<keyword evidence="2" id="KW-0614">Plasmid</keyword>
<geneLocation type="plasmid" evidence="2 3">
    <name>unnamed</name>
</geneLocation>
<accession>A0A517D8H7</accession>
<keyword evidence="1" id="KW-0472">Membrane</keyword>
<keyword evidence="1" id="KW-1133">Transmembrane helix</keyword>
<evidence type="ECO:0000313" key="2">
    <source>
        <dbReference type="EMBL" id="QDR73670.1"/>
    </source>
</evidence>
<evidence type="ECO:0000256" key="1">
    <source>
        <dbReference type="SAM" id="Phobius"/>
    </source>
</evidence>
<name>A0A517D8H7_LIMRT</name>
<dbReference type="Proteomes" id="UP000316394">
    <property type="component" value="Plasmid unnamed"/>
</dbReference>
<feature type="transmembrane region" description="Helical" evidence="1">
    <location>
        <begin position="21"/>
        <end position="40"/>
    </location>
</feature>
<dbReference type="EMBL" id="CP041677">
    <property type="protein sequence ID" value="QDR73670.1"/>
    <property type="molecule type" value="Genomic_DNA"/>
</dbReference>
<sequence>MRQRINVKDTSLQVVVKYLNIGGLIICWMSVFAAVVNYIITSNAGTTILFALVTPTRYFFFDTAPQKEQKRPLSLDRAIPLTIFVRYLSKRFPIPQGGIIADIWGFILATVRAAINGYALLYFDTFTFAFSVRDDDILLNNEESIKLVHDDQRLNAIQKTAEKTDNEEQAEKLSKLYGAWQETRRASQIDEWNFPLRRYLIPADSRAELNEIGNSAIDDENQVDQLALAKAKKSRKR</sequence>
<gene>
    <name evidence="2" type="ORF">FOD75_11300</name>
</gene>
<reference evidence="2 3" key="1">
    <citation type="submission" date="2019-07" db="EMBL/GenBank/DDBJ databases">
        <title>Gastrointestinal microbiota of Peromyscus leucopus, the white-footed mouse.</title>
        <authorList>
            <person name="Milovic A."/>
            <person name="Bassam K."/>
            <person name="Barbour A.G."/>
        </authorList>
    </citation>
    <scope>NUCLEOTIDE SEQUENCE [LARGE SCALE GENOMIC DNA]</scope>
    <source>
        <strain evidence="2 3">LL7</strain>
        <plasmid evidence="2 3">unnamed</plasmid>
    </source>
</reference>
<proteinExistence type="predicted"/>
<dbReference type="AlphaFoldDB" id="A0A517D8H7"/>